<evidence type="ECO:0008006" key="3">
    <source>
        <dbReference type="Google" id="ProtNLM"/>
    </source>
</evidence>
<accession>A0A974WE58</accession>
<organism evidence="1 2">
    <name type="scientific">Fulvivirga lutea</name>
    <dbReference type="NCBI Taxonomy" id="2810512"/>
    <lineage>
        <taxon>Bacteria</taxon>
        <taxon>Pseudomonadati</taxon>
        <taxon>Bacteroidota</taxon>
        <taxon>Cytophagia</taxon>
        <taxon>Cytophagales</taxon>
        <taxon>Fulvivirgaceae</taxon>
        <taxon>Fulvivirga</taxon>
    </lineage>
</organism>
<dbReference type="EMBL" id="CP070608">
    <property type="protein sequence ID" value="QSE96644.1"/>
    <property type="molecule type" value="Genomic_DNA"/>
</dbReference>
<dbReference type="KEGG" id="fuv:JR347_13705"/>
<proteinExistence type="predicted"/>
<dbReference type="Gene3D" id="3.40.50.1820">
    <property type="entry name" value="alpha/beta hydrolase"/>
    <property type="match status" value="1"/>
</dbReference>
<dbReference type="RefSeq" id="WP_205721158.1">
    <property type="nucleotide sequence ID" value="NZ_CP070608.1"/>
</dbReference>
<sequence length="229" mass="26354">MHSDRNNNDHSPIYTELAGKSNLLVSFGGIRQGLGIPVFEFFNSLNKLDCDKVFIRDFNQAWYHKGVSEELNSIGAIKDYLQELLHEGNYKRVCFIGNSMGGYAAILFGNLLKVDAVIAFAPQTFIGRLKRFYYWDFRWANEMKALHTSDQAETDYFDLKDILRKGIGTHTQIQIYYSKKHRLDKNHAERLKDSHDNLVLIGMSEGDHEVVKALRDNGQLMQIITEAFQ</sequence>
<dbReference type="SUPFAM" id="SSF53474">
    <property type="entry name" value="alpha/beta-Hydrolases"/>
    <property type="match status" value="1"/>
</dbReference>
<protein>
    <recommendedName>
        <fullName evidence="3">Alpha/beta hydrolase</fullName>
    </recommendedName>
</protein>
<keyword evidence="2" id="KW-1185">Reference proteome</keyword>
<name>A0A974WE58_9BACT</name>
<reference evidence="1" key="1">
    <citation type="submission" date="2021-02" db="EMBL/GenBank/DDBJ databases">
        <title>Fulvivirga sp. S481 isolated from sea water.</title>
        <authorList>
            <person name="Bae S.S."/>
            <person name="Baek K."/>
        </authorList>
    </citation>
    <scope>NUCLEOTIDE SEQUENCE</scope>
    <source>
        <strain evidence="1">S481</strain>
    </source>
</reference>
<evidence type="ECO:0000313" key="1">
    <source>
        <dbReference type="EMBL" id="QSE96644.1"/>
    </source>
</evidence>
<evidence type="ECO:0000313" key="2">
    <source>
        <dbReference type="Proteomes" id="UP000662783"/>
    </source>
</evidence>
<dbReference type="AlphaFoldDB" id="A0A974WE58"/>
<gene>
    <name evidence="1" type="ORF">JR347_13705</name>
</gene>
<dbReference type="InterPro" id="IPR029058">
    <property type="entry name" value="AB_hydrolase_fold"/>
</dbReference>
<dbReference type="Proteomes" id="UP000662783">
    <property type="component" value="Chromosome"/>
</dbReference>